<feature type="compositionally biased region" description="Basic and acidic residues" evidence="1">
    <location>
        <begin position="264"/>
        <end position="275"/>
    </location>
</feature>
<dbReference type="Proteomes" id="UP001596180">
    <property type="component" value="Unassembled WGS sequence"/>
</dbReference>
<feature type="compositionally biased region" description="Pro residues" evidence="1">
    <location>
        <begin position="220"/>
        <end position="229"/>
    </location>
</feature>
<reference evidence="3" key="1">
    <citation type="journal article" date="2019" name="Int. J. Syst. Evol. Microbiol.">
        <title>The Global Catalogue of Microorganisms (GCM) 10K type strain sequencing project: providing services to taxonomists for standard genome sequencing and annotation.</title>
        <authorList>
            <consortium name="The Broad Institute Genomics Platform"/>
            <consortium name="The Broad Institute Genome Sequencing Center for Infectious Disease"/>
            <person name="Wu L."/>
            <person name="Ma J."/>
        </authorList>
    </citation>
    <scope>NUCLEOTIDE SEQUENCE [LARGE SCALE GENOMIC DNA]</scope>
    <source>
        <strain evidence="3">JCM 10411</strain>
    </source>
</reference>
<feature type="region of interest" description="Disordered" evidence="1">
    <location>
        <begin position="211"/>
        <end position="239"/>
    </location>
</feature>
<accession>A0ABW1E1A9</accession>
<evidence type="ECO:0000313" key="2">
    <source>
        <dbReference type="EMBL" id="MFC5854185.1"/>
    </source>
</evidence>
<gene>
    <name evidence="2" type="ORF">ACFPZI_20970</name>
</gene>
<keyword evidence="3" id="KW-1185">Reference proteome</keyword>
<feature type="region of interest" description="Disordered" evidence="1">
    <location>
        <begin position="258"/>
        <end position="285"/>
    </location>
</feature>
<sequence>MAPYPQPIARPDDFAASRAQLTAMIARLGGAEMMACPHEVLEDYLTATGRELQRLLMQDQLDARARLEERRPAVAGADGIARVRAEQGHRRLLATTVGRVEVARIAYRAPGAANLHVADAALALPTRLHSFPLQRAVVHEVADGPLRQAREGLARTTGQQLGTRQLREITSEAARDVRDFYAQRAQEPGSGGPGGRDLLVLSIDATGVNMIPSGLRTPAPARPAGPQPPSAQLSSRERTGRTRMACVTACYDAAPAPRSAADVLPKDAAEREARRPGPRAAGRRIDASLEHSTAAMVTTLFDQAEKRDPTHERRWIVLVDGANHQLECLEREAAGRGVDIDIVVDFVHVLEYLWKAAEDLHSAQPARAAFVQATARALLEGHAPRVVADLHAYQRARAKQDRPAPGLERAAAYLKAKQTYLNYHIALTLGWPIASGVIEGCCRYLVKDRLDVTGARWSLPGGEAVLLLRAVIANDDFEEYWQFHVRREYQRTHAALYQEQLDIAA</sequence>
<proteinExistence type="predicted"/>
<dbReference type="NCBIfam" id="NF033572">
    <property type="entry name" value="transpos_ISKra4"/>
    <property type="match status" value="1"/>
</dbReference>
<protein>
    <submittedName>
        <fullName evidence="2">ISKra4 family transposase</fullName>
    </submittedName>
</protein>
<dbReference type="RefSeq" id="WP_381365065.1">
    <property type="nucleotide sequence ID" value="NZ_JBHSOA010000043.1"/>
</dbReference>
<comment type="caution">
    <text evidence="2">The sequence shown here is derived from an EMBL/GenBank/DDBJ whole genome shotgun (WGS) entry which is preliminary data.</text>
</comment>
<evidence type="ECO:0000313" key="3">
    <source>
        <dbReference type="Proteomes" id="UP001596180"/>
    </source>
</evidence>
<evidence type="ECO:0000256" key="1">
    <source>
        <dbReference type="SAM" id="MobiDB-lite"/>
    </source>
</evidence>
<organism evidence="2 3">
    <name type="scientific">Streptomyces chlorus</name>
    <dbReference type="NCBI Taxonomy" id="887452"/>
    <lineage>
        <taxon>Bacteria</taxon>
        <taxon>Bacillati</taxon>
        <taxon>Actinomycetota</taxon>
        <taxon>Actinomycetes</taxon>
        <taxon>Kitasatosporales</taxon>
        <taxon>Streptomycetaceae</taxon>
        <taxon>Streptomyces</taxon>
    </lineage>
</organism>
<name>A0ABW1E1A9_9ACTN</name>
<dbReference type="EMBL" id="JBHSOA010000043">
    <property type="protein sequence ID" value="MFC5854185.1"/>
    <property type="molecule type" value="Genomic_DNA"/>
</dbReference>